<dbReference type="OrthoDB" id="331948at2759"/>
<sequence length="245" mass="27877">MDTQSINKIDYRLSDYVNEKLTDEEYFARLDKVMVFHPNDAQILDLLIKKKIKNEKLPRNLVKLGNIYEIDPEKLADNYGKLSTEIWLYTFALGCIERKLGGMPVLVHAGTKQELMVKDKARFSSVILLLIKSNACRAQTKHWEDRVCIGKGRTIGYAPFLFSLVVINIILFVGSVLFGCCCWTLGVDGRCFSSWCLNHACALRKDPGYIKKGLGSNTDAEDPLLNTDLDSWMRNWTQLCPTCKI</sequence>
<gene>
    <name evidence="2" type="ORF">OLEA9_A007190</name>
</gene>
<dbReference type="AlphaFoldDB" id="A0A8S0TZY0"/>
<evidence type="ECO:0000313" key="3">
    <source>
        <dbReference type="Proteomes" id="UP000594638"/>
    </source>
</evidence>
<name>A0A8S0TZY0_OLEEU</name>
<proteinExistence type="predicted"/>
<evidence type="ECO:0000313" key="2">
    <source>
        <dbReference type="EMBL" id="CAA3011971.1"/>
    </source>
</evidence>
<keyword evidence="3" id="KW-1185">Reference proteome</keyword>
<feature type="transmembrane region" description="Helical" evidence="1">
    <location>
        <begin position="160"/>
        <end position="186"/>
    </location>
</feature>
<reference evidence="2 3" key="1">
    <citation type="submission" date="2019-12" db="EMBL/GenBank/DDBJ databases">
        <authorList>
            <person name="Alioto T."/>
            <person name="Alioto T."/>
            <person name="Gomez Garrido J."/>
        </authorList>
    </citation>
    <scope>NUCLEOTIDE SEQUENCE [LARGE SCALE GENOMIC DNA]</scope>
</reference>
<dbReference type="GO" id="GO:0003677">
    <property type="term" value="F:DNA binding"/>
    <property type="evidence" value="ECO:0007669"/>
    <property type="project" value="InterPro"/>
</dbReference>
<dbReference type="Proteomes" id="UP000594638">
    <property type="component" value="Unassembled WGS sequence"/>
</dbReference>
<protein>
    <submittedName>
        <fullName evidence="2">Probable S-acyltransferase 23</fullName>
    </submittedName>
</protein>
<keyword evidence="1" id="KW-0812">Transmembrane</keyword>
<dbReference type="EMBL" id="CACTIH010007386">
    <property type="protein sequence ID" value="CAA3011971.1"/>
    <property type="molecule type" value="Genomic_DNA"/>
</dbReference>
<evidence type="ECO:0000256" key="1">
    <source>
        <dbReference type="SAM" id="Phobius"/>
    </source>
</evidence>
<dbReference type="GO" id="GO:0006355">
    <property type="term" value="P:regulation of DNA-templated transcription"/>
    <property type="evidence" value="ECO:0007669"/>
    <property type="project" value="InterPro"/>
</dbReference>
<accession>A0A8S0TZY0</accession>
<organism evidence="2 3">
    <name type="scientific">Olea europaea subsp. europaea</name>
    <dbReference type="NCBI Taxonomy" id="158383"/>
    <lineage>
        <taxon>Eukaryota</taxon>
        <taxon>Viridiplantae</taxon>
        <taxon>Streptophyta</taxon>
        <taxon>Embryophyta</taxon>
        <taxon>Tracheophyta</taxon>
        <taxon>Spermatophyta</taxon>
        <taxon>Magnoliopsida</taxon>
        <taxon>eudicotyledons</taxon>
        <taxon>Gunneridae</taxon>
        <taxon>Pentapetalae</taxon>
        <taxon>asterids</taxon>
        <taxon>lamiids</taxon>
        <taxon>Lamiales</taxon>
        <taxon>Oleaceae</taxon>
        <taxon>Oleeae</taxon>
        <taxon>Olea</taxon>
    </lineage>
</organism>
<comment type="caution">
    <text evidence="2">The sequence shown here is derived from an EMBL/GenBank/DDBJ whole genome shotgun (WGS) entry which is preliminary data.</text>
</comment>
<keyword evidence="1" id="KW-1133">Transmembrane helix</keyword>
<keyword evidence="1" id="KW-0472">Membrane</keyword>
<dbReference type="SUPFAM" id="SSF101941">
    <property type="entry name" value="NAC domain"/>
    <property type="match status" value="1"/>
</dbReference>
<dbReference type="Gramene" id="OE9A007190T1">
    <property type="protein sequence ID" value="OE9A007190C1"/>
    <property type="gene ID" value="OE9A007190"/>
</dbReference>
<dbReference type="InterPro" id="IPR036093">
    <property type="entry name" value="NAC_dom_sf"/>
</dbReference>